<dbReference type="InterPro" id="IPR002314">
    <property type="entry name" value="aa-tRNA-synt_IIb"/>
</dbReference>
<dbReference type="Pfam" id="PF04073">
    <property type="entry name" value="tRNA_edit"/>
    <property type="match status" value="1"/>
</dbReference>
<keyword evidence="12" id="KW-1185">Reference proteome</keyword>
<dbReference type="OrthoDB" id="1350766at2759"/>
<comment type="similarity">
    <text evidence="1">Belongs to the class-II aminoacyl-tRNA synthetase family.</text>
</comment>
<keyword evidence="5" id="KW-0067">ATP-binding</keyword>
<dbReference type="InterPro" id="IPR016061">
    <property type="entry name" value="Pro-tRNA_ligase_II_C"/>
</dbReference>
<accession>A0A316VCV5</accession>
<dbReference type="FunFam" id="3.30.930.10:FF:000007">
    <property type="entry name" value="Bifunctional glutamate/proline--tRNA ligase"/>
    <property type="match status" value="1"/>
</dbReference>
<dbReference type="GO" id="GO:0002161">
    <property type="term" value="F:aminoacyl-tRNA deacylase activity"/>
    <property type="evidence" value="ECO:0007669"/>
    <property type="project" value="InterPro"/>
</dbReference>
<protein>
    <recommendedName>
        <fullName evidence="2">proline--tRNA ligase</fullName>
        <ecNumber evidence="2">6.1.1.15</ecNumber>
    </recommendedName>
    <alternativeName>
        <fullName evidence="8">Prolyl-tRNA synthetase</fullName>
    </alternativeName>
</protein>
<dbReference type="GO" id="GO:0005737">
    <property type="term" value="C:cytoplasm"/>
    <property type="evidence" value="ECO:0007669"/>
    <property type="project" value="InterPro"/>
</dbReference>
<evidence type="ECO:0000256" key="8">
    <source>
        <dbReference type="ARBA" id="ARBA00029731"/>
    </source>
</evidence>
<dbReference type="EC" id="6.1.1.15" evidence="2"/>
<dbReference type="InterPro" id="IPR045864">
    <property type="entry name" value="aa-tRNA-synth_II/BPL/LPL"/>
</dbReference>
<dbReference type="GO" id="GO:0017101">
    <property type="term" value="C:aminoacyl-tRNA synthetase multienzyme complex"/>
    <property type="evidence" value="ECO:0007669"/>
    <property type="project" value="TreeGrafter"/>
</dbReference>
<dbReference type="SUPFAM" id="SSF55681">
    <property type="entry name" value="Class II aaRS and biotin synthetases"/>
    <property type="match status" value="1"/>
</dbReference>
<dbReference type="SMART" id="SM00946">
    <property type="entry name" value="ProRS-C_1"/>
    <property type="match status" value="1"/>
</dbReference>
<dbReference type="GO" id="GO:0006433">
    <property type="term" value="P:prolyl-tRNA aminoacylation"/>
    <property type="evidence" value="ECO:0007669"/>
    <property type="project" value="InterPro"/>
</dbReference>
<dbReference type="STRING" id="1280837.A0A316VCV5"/>
<evidence type="ECO:0000256" key="7">
    <source>
        <dbReference type="ARBA" id="ARBA00023146"/>
    </source>
</evidence>
<dbReference type="HAMAP" id="MF_01571">
    <property type="entry name" value="Pro_tRNA_synth_type3"/>
    <property type="match status" value="1"/>
</dbReference>
<sequence>MSVQATTLDSILSSLKTLSINAANVVSHAASTSPESWKEALSSSSTSTSQNATKTLLFKPKTAKTAKPYPVLIVAKAETETNTGALGKEIDQKEMRLAKEDLMTEFLGATKDDISPLSVSTANAEEGSHPILVVLDESLASSSDSFALHAASSDKTIFLTGQDVQKYLQSTGVALKVIDFSKLGGSAAPAPARATPASGANNEAAAAARARHAEAARIPEAELIGITVRKDGDFSDWYQQVLKKGDMLEYYDVSGCYILKPWSYNVWQSIQTFFDAEIKKLGVENCYFPMFVSSDVLEREKDHIEGFAPEVAWVTRAGQSDLEKPVAIRPTSETVMYPYYAKWIRSHRDLPLKLNQWNSVVRWEFKHPQPFLRTREFLWQEGHTAHLTLDGAAKEVLQILDLYKAVYEQLLAVPVVPGVKSEKEKFAGGYYTTTVEGFVPTTGRGIQGGTSHCLGQNFSKMFNITVEDPEATEETRGKPEGRLHVWQNSWGLSTRTIGVMVMVHGDDRGLVMPPRVSQIQVVIIPCGITVKTTPKERDMILDTCQETANTLQKAGIRAKADLRDNYNPGYKFHDWELRGVPIRLEIGPKDLEKNQVVAARRDTGVKANVSASGLADSVQKLLNTIHDDMFKRADETYRAHRKVVTEWADFTPTLNGKNHVIIPWCEVEACEDAIKDRSARVANSDEPQDERAPSMGAKSLCIPFDQKQYPDIAGKKCPQCGQAAKRWTMFGRSY</sequence>
<dbReference type="EMBL" id="KZ819604">
    <property type="protein sequence ID" value="PWN33831.1"/>
    <property type="molecule type" value="Genomic_DNA"/>
</dbReference>
<proteinExistence type="inferred from homology"/>
<dbReference type="Gene3D" id="3.90.960.10">
    <property type="entry name" value="YbaK/aminoacyl-tRNA synthetase-associated domain"/>
    <property type="match status" value="1"/>
</dbReference>
<dbReference type="PROSITE" id="PS50862">
    <property type="entry name" value="AA_TRNA_LIGASE_II"/>
    <property type="match status" value="1"/>
</dbReference>
<dbReference type="Pfam" id="PF03129">
    <property type="entry name" value="HGTP_anticodon"/>
    <property type="match status" value="1"/>
</dbReference>
<keyword evidence="7" id="KW-0030">Aminoacyl-tRNA synthetase</keyword>
<dbReference type="PANTHER" id="PTHR43382">
    <property type="entry name" value="PROLYL-TRNA SYNTHETASE"/>
    <property type="match status" value="1"/>
</dbReference>
<dbReference type="Gene3D" id="3.40.50.800">
    <property type="entry name" value="Anticodon-binding domain"/>
    <property type="match status" value="1"/>
</dbReference>
<comment type="catalytic activity">
    <reaction evidence="9">
        <text>tRNA(Pro) + L-proline + ATP = L-prolyl-tRNA(Pro) + AMP + diphosphate</text>
        <dbReference type="Rhea" id="RHEA:14305"/>
        <dbReference type="Rhea" id="RHEA-COMP:9700"/>
        <dbReference type="Rhea" id="RHEA-COMP:9702"/>
        <dbReference type="ChEBI" id="CHEBI:30616"/>
        <dbReference type="ChEBI" id="CHEBI:33019"/>
        <dbReference type="ChEBI" id="CHEBI:60039"/>
        <dbReference type="ChEBI" id="CHEBI:78442"/>
        <dbReference type="ChEBI" id="CHEBI:78532"/>
        <dbReference type="ChEBI" id="CHEBI:456215"/>
        <dbReference type="EC" id="6.1.1.15"/>
    </reaction>
</comment>
<dbReference type="CDD" id="cd00862">
    <property type="entry name" value="ProRS_anticodon_zinc"/>
    <property type="match status" value="1"/>
</dbReference>
<evidence type="ECO:0000256" key="2">
    <source>
        <dbReference type="ARBA" id="ARBA00012831"/>
    </source>
</evidence>
<dbReference type="Pfam" id="PF09180">
    <property type="entry name" value="ProRS-C_1"/>
    <property type="match status" value="1"/>
</dbReference>
<dbReference type="InterPro" id="IPR002316">
    <property type="entry name" value="Pro-tRNA-ligase_IIa"/>
</dbReference>
<dbReference type="InterPro" id="IPR017449">
    <property type="entry name" value="Pro-tRNA_synth_II"/>
</dbReference>
<dbReference type="Gene3D" id="3.30.110.30">
    <property type="entry name" value="C-terminal domain of ProRS"/>
    <property type="match status" value="1"/>
</dbReference>
<keyword evidence="4" id="KW-0547">Nucleotide-binding</keyword>
<dbReference type="GeneID" id="37024432"/>
<dbReference type="SUPFAM" id="SSF55826">
    <property type="entry name" value="YbaK/ProRS associated domain"/>
    <property type="match status" value="1"/>
</dbReference>
<evidence type="ECO:0000259" key="10">
    <source>
        <dbReference type="PROSITE" id="PS50862"/>
    </source>
</evidence>
<feature type="domain" description="Aminoacyl-transfer RNA synthetases class-II family profile" evidence="10">
    <location>
        <begin position="264"/>
        <end position="513"/>
    </location>
</feature>
<dbReference type="SUPFAM" id="SSF64586">
    <property type="entry name" value="C-terminal domain of ProRS"/>
    <property type="match status" value="1"/>
</dbReference>
<dbReference type="InterPro" id="IPR004154">
    <property type="entry name" value="Anticodon-bd"/>
</dbReference>
<dbReference type="FunFam" id="3.40.50.800:FF:000005">
    <property type="entry name" value="bifunctional glutamate/proline--tRNA ligase"/>
    <property type="match status" value="1"/>
</dbReference>
<evidence type="ECO:0000256" key="6">
    <source>
        <dbReference type="ARBA" id="ARBA00022917"/>
    </source>
</evidence>
<dbReference type="SUPFAM" id="SSF52954">
    <property type="entry name" value="Class II aaRS ABD-related"/>
    <property type="match status" value="1"/>
</dbReference>
<evidence type="ECO:0000256" key="4">
    <source>
        <dbReference type="ARBA" id="ARBA00022741"/>
    </source>
</evidence>
<evidence type="ECO:0000313" key="12">
    <source>
        <dbReference type="Proteomes" id="UP000245771"/>
    </source>
</evidence>
<dbReference type="InterPro" id="IPR033721">
    <property type="entry name" value="ProRS_core_arch_euk"/>
</dbReference>
<dbReference type="NCBIfam" id="TIGR00408">
    <property type="entry name" value="proS_fam_I"/>
    <property type="match status" value="1"/>
</dbReference>
<evidence type="ECO:0000313" key="11">
    <source>
        <dbReference type="EMBL" id="PWN33831.1"/>
    </source>
</evidence>
<evidence type="ECO:0000256" key="5">
    <source>
        <dbReference type="ARBA" id="ARBA00022840"/>
    </source>
</evidence>
<dbReference type="GO" id="GO:0004827">
    <property type="term" value="F:proline-tRNA ligase activity"/>
    <property type="evidence" value="ECO:0007669"/>
    <property type="project" value="UniProtKB-EC"/>
</dbReference>
<evidence type="ECO:0000256" key="3">
    <source>
        <dbReference type="ARBA" id="ARBA00022598"/>
    </source>
</evidence>
<dbReference type="InterPro" id="IPR036621">
    <property type="entry name" value="Anticodon-bd_dom_sf"/>
</dbReference>
<keyword evidence="3 11" id="KW-0436">Ligase</keyword>
<name>A0A316VCV5_9BASI</name>
<organism evidence="11 12">
    <name type="scientific">Meira miltonrushii</name>
    <dbReference type="NCBI Taxonomy" id="1280837"/>
    <lineage>
        <taxon>Eukaryota</taxon>
        <taxon>Fungi</taxon>
        <taxon>Dikarya</taxon>
        <taxon>Basidiomycota</taxon>
        <taxon>Ustilaginomycotina</taxon>
        <taxon>Exobasidiomycetes</taxon>
        <taxon>Exobasidiales</taxon>
        <taxon>Brachybasidiaceae</taxon>
        <taxon>Meira</taxon>
    </lineage>
</organism>
<dbReference type="InterPro" id="IPR007214">
    <property type="entry name" value="YbaK/aa-tRNA-synth-assoc-dom"/>
</dbReference>
<dbReference type="AlphaFoldDB" id="A0A316VCV5"/>
<evidence type="ECO:0000256" key="9">
    <source>
        <dbReference type="ARBA" id="ARBA00047671"/>
    </source>
</evidence>
<dbReference type="InterPro" id="IPR004499">
    <property type="entry name" value="Pro-tRNA-ligase_IIa_arc-type"/>
</dbReference>
<dbReference type="RefSeq" id="XP_025354133.1">
    <property type="nucleotide sequence ID" value="XM_025502651.1"/>
</dbReference>
<dbReference type="InterPro" id="IPR036754">
    <property type="entry name" value="YbaK/aa-tRNA-synt-asso_dom_sf"/>
</dbReference>
<dbReference type="CDD" id="cd00778">
    <property type="entry name" value="ProRS_core_arch_euk"/>
    <property type="match status" value="1"/>
</dbReference>
<gene>
    <name evidence="11" type="ORF">FA14DRAFT_65714</name>
</gene>
<dbReference type="GO" id="GO:0005524">
    <property type="term" value="F:ATP binding"/>
    <property type="evidence" value="ECO:0007669"/>
    <property type="project" value="UniProtKB-KW"/>
</dbReference>
<dbReference type="Pfam" id="PF00587">
    <property type="entry name" value="tRNA-synt_2b"/>
    <property type="match status" value="1"/>
</dbReference>
<dbReference type="PANTHER" id="PTHR43382:SF2">
    <property type="entry name" value="BIFUNCTIONAL GLUTAMATE_PROLINE--TRNA LIGASE"/>
    <property type="match status" value="1"/>
</dbReference>
<dbReference type="Proteomes" id="UP000245771">
    <property type="component" value="Unassembled WGS sequence"/>
</dbReference>
<keyword evidence="6" id="KW-0648">Protein biosynthesis</keyword>
<reference evidence="11 12" key="1">
    <citation type="journal article" date="2018" name="Mol. Biol. Evol.">
        <title>Broad Genomic Sampling Reveals a Smut Pathogenic Ancestry of the Fungal Clade Ustilaginomycotina.</title>
        <authorList>
            <person name="Kijpornyongpan T."/>
            <person name="Mondo S.J."/>
            <person name="Barry K."/>
            <person name="Sandor L."/>
            <person name="Lee J."/>
            <person name="Lipzen A."/>
            <person name="Pangilinan J."/>
            <person name="LaButti K."/>
            <person name="Hainaut M."/>
            <person name="Henrissat B."/>
            <person name="Grigoriev I.V."/>
            <person name="Spatafora J.W."/>
            <person name="Aime M.C."/>
        </authorList>
    </citation>
    <scope>NUCLEOTIDE SEQUENCE [LARGE SCALE GENOMIC DNA]</scope>
    <source>
        <strain evidence="11 12">MCA 3882</strain>
    </source>
</reference>
<dbReference type="InParanoid" id="A0A316VCV5"/>
<evidence type="ECO:0000256" key="1">
    <source>
        <dbReference type="ARBA" id="ARBA00008226"/>
    </source>
</evidence>
<dbReference type="Gene3D" id="3.30.930.10">
    <property type="entry name" value="Bira Bifunctional Protein, Domain 2"/>
    <property type="match status" value="1"/>
</dbReference>
<dbReference type="InterPro" id="IPR006195">
    <property type="entry name" value="aa-tRNA-synth_II"/>
</dbReference>
<dbReference type="FunCoup" id="A0A316VCV5">
    <property type="interactions" value="100"/>
</dbReference>
<dbReference type="FunFam" id="3.30.110.30:FF:000001">
    <property type="entry name" value="Bifunctional glutamate/proline--tRNA ligase"/>
    <property type="match status" value="1"/>
</dbReference>
<dbReference type="PRINTS" id="PR01046">
    <property type="entry name" value="TRNASYNTHPRO"/>
</dbReference>